<evidence type="ECO:0000313" key="4">
    <source>
        <dbReference type="Proteomes" id="UP000887568"/>
    </source>
</evidence>
<feature type="transmembrane region" description="Helical" evidence="2">
    <location>
        <begin position="12"/>
        <end position="30"/>
    </location>
</feature>
<keyword evidence="2" id="KW-0812">Transmembrane</keyword>
<reference evidence="3" key="1">
    <citation type="submission" date="2022-11" db="UniProtKB">
        <authorList>
            <consortium name="EnsemblMetazoa"/>
        </authorList>
    </citation>
    <scope>IDENTIFICATION</scope>
</reference>
<proteinExistence type="predicted"/>
<evidence type="ECO:0000256" key="1">
    <source>
        <dbReference type="SAM" id="MobiDB-lite"/>
    </source>
</evidence>
<feature type="transmembrane region" description="Helical" evidence="2">
    <location>
        <begin position="314"/>
        <end position="335"/>
    </location>
</feature>
<dbReference type="RefSeq" id="XP_038070943.1">
    <property type="nucleotide sequence ID" value="XM_038215015.1"/>
</dbReference>
<name>A0A914B4G0_PATMI</name>
<feature type="transmembrane region" description="Helical" evidence="2">
    <location>
        <begin position="248"/>
        <end position="269"/>
    </location>
</feature>
<feature type="compositionally biased region" description="Basic and acidic residues" evidence="1">
    <location>
        <begin position="47"/>
        <end position="67"/>
    </location>
</feature>
<feature type="transmembrane region" description="Helical" evidence="2">
    <location>
        <begin position="289"/>
        <end position="308"/>
    </location>
</feature>
<keyword evidence="4" id="KW-1185">Reference proteome</keyword>
<feature type="compositionally biased region" description="Basic and acidic residues" evidence="1">
    <location>
        <begin position="341"/>
        <end position="355"/>
    </location>
</feature>
<feature type="region of interest" description="Disordered" evidence="1">
    <location>
        <begin position="47"/>
        <end position="69"/>
    </location>
</feature>
<evidence type="ECO:0000256" key="2">
    <source>
        <dbReference type="SAM" id="Phobius"/>
    </source>
</evidence>
<feature type="transmembrane region" description="Helical" evidence="2">
    <location>
        <begin position="222"/>
        <end position="242"/>
    </location>
</feature>
<feature type="transmembrane region" description="Helical" evidence="2">
    <location>
        <begin position="132"/>
        <end position="155"/>
    </location>
</feature>
<sequence length="418" mass="45632">MEALRVNDVHVKIVIIFIISGLVFVCRRVNRYFKRQRHVLVMLEQQSRDNHHDNRHDNNGGDSDKEFPVTQITQTTESDLGSYEQDQEPGTMGAFFIGTLFDVATYMAAILSAVYVAAFAVVLVAVPSVAIAGTYVVTSAVVATCLAVGIFKVFVGKVGNTQSASCENLTSASGSSSDVSDTNHHNNYRYFDVSMITENHEEEVMLGTSLHIKENSLFRTSLGFVAIFVARCPNIVVIAMATVTYTSIIAVLIAVVAMNVGKVAARFNFSQLGLVRNSSQLESMREMKLHLGTGLGCCVVVAVVVGAYFPKTVIATSVVVSAVVASSVIVSITVMGRPETDHETTVRERGIHSEHQNNAGFPHRRESGLELRRFASTILIDGNHSVRIEGNINNFVNIQNMESSTLNFDRVVSNDNSY</sequence>
<keyword evidence="2" id="KW-1133">Transmembrane helix</keyword>
<accession>A0A914B4G0</accession>
<protein>
    <submittedName>
        <fullName evidence="3">Uncharacterized protein</fullName>
    </submittedName>
</protein>
<dbReference type="Proteomes" id="UP000887568">
    <property type="component" value="Unplaced"/>
</dbReference>
<keyword evidence="2" id="KW-0472">Membrane</keyword>
<organism evidence="3 4">
    <name type="scientific">Patiria miniata</name>
    <name type="common">Bat star</name>
    <name type="synonym">Asterina miniata</name>
    <dbReference type="NCBI Taxonomy" id="46514"/>
    <lineage>
        <taxon>Eukaryota</taxon>
        <taxon>Metazoa</taxon>
        <taxon>Echinodermata</taxon>
        <taxon>Eleutherozoa</taxon>
        <taxon>Asterozoa</taxon>
        <taxon>Asteroidea</taxon>
        <taxon>Valvatacea</taxon>
        <taxon>Valvatida</taxon>
        <taxon>Asterinidae</taxon>
        <taxon>Patiria</taxon>
    </lineage>
</organism>
<feature type="region of interest" description="Disordered" evidence="1">
    <location>
        <begin position="341"/>
        <end position="362"/>
    </location>
</feature>
<feature type="transmembrane region" description="Helical" evidence="2">
    <location>
        <begin position="103"/>
        <end position="126"/>
    </location>
</feature>
<dbReference type="GeneID" id="119739889"/>
<dbReference type="AlphaFoldDB" id="A0A914B4G0"/>
<dbReference type="EnsemblMetazoa" id="XM_038215015.1">
    <property type="protein sequence ID" value="XP_038070943.1"/>
    <property type="gene ID" value="LOC119739889"/>
</dbReference>
<evidence type="ECO:0000313" key="3">
    <source>
        <dbReference type="EnsemblMetazoa" id="XP_038070943.1"/>
    </source>
</evidence>